<feature type="domain" description="Sphingomyelin phosphodiesterase C-terminal" evidence="8">
    <location>
        <begin position="278"/>
        <end position="424"/>
    </location>
</feature>
<gene>
    <name evidence="9" type="ORF">BINO364_LOCUS10943</name>
</gene>
<evidence type="ECO:0000313" key="10">
    <source>
        <dbReference type="Proteomes" id="UP000838878"/>
    </source>
</evidence>
<dbReference type="OrthoDB" id="348678at2759"/>
<comment type="similarity">
    <text evidence="2">Belongs to the acid sphingomyelinase family.</text>
</comment>
<keyword evidence="3" id="KW-0964">Secreted</keyword>
<keyword evidence="5" id="KW-0325">Glycoprotein</keyword>
<dbReference type="Proteomes" id="UP000838878">
    <property type="component" value="Chromosome 5"/>
</dbReference>
<evidence type="ECO:0000256" key="3">
    <source>
        <dbReference type="ARBA" id="ARBA00022525"/>
    </source>
</evidence>
<evidence type="ECO:0000313" key="9">
    <source>
        <dbReference type="EMBL" id="CAH0725355.1"/>
    </source>
</evidence>
<comment type="subcellular location">
    <subcellularLocation>
        <location evidence="1">Secreted</location>
    </subcellularLocation>
</comment>
<dbReference type="Pfam" id="PF19272">
    <property type="entry name" value="ASMase_C"/>
    <property type="match status" value="1"/>
</dbReference>
<dbReference type="PANTHER" id="PTHR10340:SF57">
    <property type="entry name" value="METALLOPHOS DOMAIN-CONTAINING PROTEIN"/>
    <property type="match status" value="1"/>
</dbReference>
<dbReference type="InterPro" id="IPR029052">
    <property type="entry name" value="Metallo-depent_PP-like"/>
</dbReference>
<keyword evidence="10" id="KW-1185">Reference proteome</keyword>
<evidence type="ECO:0000259" key="7">
    <source>
        <dbReference type="Pfam" id="PF00149"/>
    </source>
</evidence>
<dbReference type="InterPro" id="IPR004843">
    <property type="entry name" value="Calcineurin-like_PHP"/>
</dbReference>
<reference evidence="9" key="1">
    <citation type="submission" date="2021-12" db="EMBL/GenBank/DDBJ databases">
        <authorList>
            <person name="Martin H S."/>
        </authorList>
    </citation>
    <scope>NUCLEOTIDE SEQUENCE</scope>
</reference>
<evidence type="ECO:0000256" key="1">
    <source>
        <dbReference type="ARBA" id="ARBA00004613"/>
    </source>
</evidence>
<dbReference type="EMBL" id="OV170225">
    <property type="protein sequence ID" value="CAH0725355.1"/>
    <property type="molecule type" value="Genomic_DNA"/>
</dbReference>
<proteinExistence type="inferred from homology"/>
<dbReference type="PANTHER" id="PTHR10340">
    <property type="entry name" value="SPHINGOMYELIN PHOSPHODIESTERASE"/>
    <property type="match status" value="1"/>
</dbReference>
<organism evidence="9 10">
    <name type="scientific">Brenthis ino</name>
    <name type="common">lesser marbled fritillary</name>
    <dbReference type="NCBI Taxonomy" id="405034"/>
    <lineage>
        <taxon>Eukaryota</taxon>
        <taxon>Metazoa</taxon>
        <taxon>Ecdysozoa</taxon>
        <taxon>Arthropoda</taxon>
        <taxon>Hexapoda</taxon>
        <taxon>Insecta</taxon>
        <taxon>Pterygota</taxon>
        <taxon>Neoptera</taxon>
        <taxon>Endopterygota</taxon>
        <taxon>Lepidoptera</taxon>
        <taxon>Glossata</taxon>
        <taxon>Ditrysia</taxon>
        <taxon>Papilionoidea</taxon>
        <taxon>Nymphalidae</taxon>
        <taxon>Heliconiinae</taxon>
        <taxon>Argynnini</taxon>
        <taxon>Brenthis</taxon>
    </lineage>
</organism>
<evidence type="ECO:0000256" key="4">
    <source>
        <dbReference type="ARBA" id="ARBA00022801"/>
    </source>
</evidence>
<dbReference type="GO" id="GO:0008081">
    <property type="term" value="F:phosphoric diester hydrolase activity"/>
    <property type="evidence" value="ECO:0007669"/>
    <property type="project" value="TreeGrafter"/>
</dbReference>
<keyword evidence="6" id="KW-0732">Signal</keyword>
<feature type="chain" id="PRO_5035461073" description="Acid sphingomyelinase-like phosphodiesterase 3a" evidence="6">
    <location>
        <begin position="22"/>
        <end position="455"/>
    </location>
</feature>
<dbReference type="AlphaFoldDB" id="A0A8J9YG48"/>
<dbReference type="Pfam" id="PF00149">
    <property type="entry name" value="Metallophos"/>
    <property type="match status" value="1"/>
</dbReference>
<keyword evidence="4" id="KW-0378">Hydrolase</keyword>
<dbReference type="Gene3D" id="3.60.21.10">
    <property type="match status" value="1"/>
</dbReference>
<evidence type="ECO:0000256" key="5">
    <source>
        <dbReference type="ARBA" id="ARBA00023180"/>
    </source>
</evidence>
<feature type="signal peptide" evidence="6">
    <location>
        <begin position="1"/>
        <end position="21"/>
    </location>
</feature>
<feature type="non-terminal residue" evidence="9">
    <location>
        <position position="455"/>
    </location>
</feature>
<evidence type="ECO:0008006" key="11">
    <source>
        <dbReference type="Google" id="ProtNLM"/>
    </source>
</evidence>
<dbReference type="SUPFAM" id="SSF56300">
    <property type="entry name" value="Metallo-dependent phosphatases"/>
    <property type="match status" value="1"/>
</dbReference>
<feature type="domain" description="Calcineurin-like phosphoesterase" evidence="7">
    <location>
        <begin position="26"/>
        <end position="267"/>
    </location>
</feature>
<protein>
    <recommendedName>
        <fullName evidence="11">Acid sphingomyelinase-like phosphodiesterase 3a</fullName>
    </recommendedName>
</protein>
<evidence type="ECO:0000256" key="6">
    <source>
        <dbReference type="SAM" id="SignalP"/>
    </source>
</evidence>
<evidence type="ECO:0000259" key="8">
    <source>
        <dbReference type="Pfam" id="PF19272"/>
    </source>
</evidence>
<evidence type="ECO:0000256" key="2">
    <source>
        <dbReference type="ARBA" id="ARBA00008234"/>
    </source>
</evidence>
<dbReference type="GO" id="GO:0005615">
    <property type="term" value="C:extracellular space"/>
    <property type="evidence" value="ECO:0007669"/>
    <property type="project" value="TreeGrafter"/>
</dbReference>
<accession>A0A8J9YG48</accession>
<dbReference type="InterPro" id="IPR045473">
    <property type="entry name" value="ASM_C"/>
</dbReference>
<name>A0A8J9YG48_9NEOP</name>
<sequence>MKIISLVLTLVCVVSFKFTHAKIGYFWHITDFHYDPLYTAQGDTRRHCRRADERGSSGHHRALGRLGDYSCDSSLELIQSALRYMRTRHSENVEFVLWTGDIVATQYPNNEDNRYQAIRNITELLRMTFSSHFVFPVLGHTDPAPSETLTNLWSHWLPMEALQTLKNGGYYTIEQSHSKLRIVALNTNLFSVSEAKNVHAKRQWDWLDTVLEKATSNNEMVYIVGHAAPGSDSGYNSYTVDANNKYLGLVRRHARIIAGQFFGHLHVDTFRVIYDDDQPVSWAFLAPSVSPYHSSTGSSNPGLRLYKFDSDTGKVLDYTQFYLDLTLANRAAAGAGAGTVAGSGAEWTAEYNLTQYYVLRDVSAESLHHLADKLQDTAMFNKYLRAYNVKLDTPDNCDGACAHQHFCAITCLEHRAYTQCVEAAASALAASRSIQTAPLANIVLAILCAATLFLG</sequence>